<dbReference type="PANTHER" id="PTHR22550:SF5">
    <property type="entry name" value="LEUCINE ZIPPER PROTEIN 4"/>
    <property type="match status" value="1"/>
</dbReference>
<dbReference type="Pfam" id="PF13519">
    <property type="entry name" value="VWA_2"/>
    <property type="match status" value="1"/>
</dbReference>
<keyword evidence="1" id="KW-1003">Cell membrane</keyword>
<dbReference type="InterPro" id="IPR036465">
    <property type="entry name" value="vWFA_dom_sf"/>
</dbReference>
<comment type="caution">
    <text evidence="7">The sequence shown here is derived from an EMBL/GenBank/DDBJ whole genome shotgun (WGS) entry which is preliminary data.</text>
</comment>
<keyword evidence="3 5" id="KW-1133">Transmembrane helix</keyword>
<keyword evidence="4 5" id="KW-0472">Membrane</keyword>
<protein>
    <submittedName>
        <fullName evidence="7">VWA domain-containing protein</fullName>
    </submittedName>
</protein>
<dbReference type="RefSeq" id="WP_264071818.1">
    <property type="nucleotide sequence ID" value="NZ_JACKTY010000051.1"/>
</dbReference>
<organism evidence="7 8">
    <name type="scientific">Mycolicibacterium komossense</name>
    <dbReference type="NCBI Taxonomy" id="1779"/>
    <lineage>
        <taxon>Bacteria</taxon>
        <taxon>Bacillati</taxon>
        <taxon>Actinomycetota</taxon>
        <taxon>Actinomycetes</taxon>
        <taxon>Mycobacteriales</taxon>
        <taxon>Mycobacteriaceae</taxon>
        <taxon>Mycolicibacterium</taxon>
    </lineage>
</organism>
<evidence type="ECO:0000256" key="2">
    <source>
        <dbReference type="ARBA" id="ARBA00022692"/>
    </source>
</evidence>
<dbReference type="Gene3D" id="3.40.50.410">
    <property type="entry name" value="von Willebrand factor, type A domain"/>
    <property type="match status" value="1"/>
</dbReference>
<evidence type="ECO:0000259" key="6">
    <source>
        <dbReference type="PROSITE" id="PS50234"/>
    </source>
</evidence>
<evidence type="ECO:0000256" key="4">
    <source>
        <dbReference type="ARBA" id="ARBA00023136"/>
    </source>
</evidence>
<dbReference type="PANTHER" id="PTHR22550">
    <property type="entry name" value="SPORE GERMINATION PROTEIN"/>
    <property type="match status" value="1"/>
</dbReference>
<evidence type="ECO:0000256" key="3">
    <source>
        <dbReference type="ARBA" id="ARBA00022989"/>
    </source>
</evidence>
<dbReference type="InterPro" id="IPR024163">
    <property type="entry name" value="Aerotolerance_reg_N"/>
</dbReference>
<dbReference type="InterPro" id="IPR002035">
    <property type="entry name" value="VWF_A"/>
</dbReference>
<dbReference type="SMART" id="SM00327">
    <property type="entry name" value="VWA"/>
    <property type="match status" value="1"/>
</dbReference>
<evidence type="ECO:0000256" key="1">
    <source>
        <dbReference type="ARBA" id="ARBA00022475"/>
    </source>
</evidence>
<feature type="domain" description="VWFA" evidence="6">
    <location>
        <begin position="99"/>
        <end position="295"/>
    </location>
</feature>
<sequence>MSIPFLGPLPFSGFAHAWFFLYLLVTVAVAVLYVVVSRGRRKRVLRFTNMELLEAVAPKRSRYRWRHLPAILAVAALVILTTAMAAPTEAVRIPRSRAVVMLVIDVSESMVATDVAPNRLAAAQEAGRQFTDELTPGINLGLVSFGGTATVLVSPTTDRNTMKAGIDALRPQERTATGEGIFTALQAISTLQAVMGGGDTTAPARIVLESDGAETVPTNPSEPRGAFTAAQAAKDQGVEISTISFGTPQGTIDLNGVTVPVPVDDQTLQTITNLTGGDAFHAGTLAQLQRVYATLQQEIGFETTRGDGSQGWMRLGALALALAVLAGVLINRQIPR</sequence>
<evidence type="ECO:0000313" key="8">
    <source>
        <dbReference type="Proteomes" id="UP001526201"/>
    </source>
</evidence>
<dbReference type="NCBIfam" id="NF010238">
    <property type="entry name" value="PRK13685.1"/>
    <property type="match status" value="1"/>
</dbReference>
<dbReference type="Proteomes" id="UP001526201">
    <property type="component" value="Unassembled WGS sequence"/>
</dbReference>
<proteinExistence type="predicted"/>
<keyword evidence="2 5" id="KW-0812">Transmembrane</keyword>
<dbReference type="PROSITE" id="PS50234">
    <property type="entry name" value="VWFA"/>
    <property type="match status" value="1"/>
</dbReference>
<name>A0ABT3CM01_9MYCO</name>
<feature type="transmembrane region" description="Helical" evidence="5">
    <location>
        <begin position="311"/>
        <end position="330"/>
    </location>
</feature>
<dbReference type="EMBL" id="JACKTY010000051">
    <property type="protein sequence ID" value="MCV7230526.1"/>
    <property type="molecule type" value="Genomic_DNA"/>
</dbReference>
<dbReference type="InterPro" id="IPR050768">
    <property type="entry name" value="UPF0353/GerABKA_families"/>
</dbReference>
<reference evidence="7 8" key="1">
    <citation type="journal article" date="2022" name="BMC Genomics">
        <title>Comparative genome analysis of mycobacteria focusing on tRNA and non-coding RNA.</title>
        <authorList>
            <person name="Behra P.R.K."/>
            <person name="Pettersson B.M.F."/>
            <person name="Ramesh M."/>
            <person name="Das S."/>
            <person name="Dasgupta S."/>
            <person name="Kirsebom L.A."/>
        </authorList>
    </citation>
    <scope>NUCLEOTIDE SEQUENCE [LARGE SCALE GENOMIC DNA]</scope>
    <source>
        <strain evidence="7 8">DSM 44078</strain>
    </source>
</reference>
<gene>
    <name evidence="7" type="ORF">H7J73_31420</name>
</gene>
<dbReference type="SUPFAM" id="SSF53300">
    <property type="entry name" value="vWA-like"/>
    <property type="match status" value="1"/>
</dbReference>
<feature type="transmembrane region" description="Helical" evidence="5">
    <location>
        <begin position="15"/>
        <end position="36"/>
    </location>
</feature>
<dbReference type="Pfam" id="PF07584">
    <property type="entry name" value="BatA"/>
    <property type="match status" value="1"/>
</dbReference>
<accession>A0ABT3CM01</accession>
<feature type="transmembrane region" description="Helical" evidence="5">
    <location>
        <begin position="68"/>
        <end position="86"/>
    </location>
</feature>
<keyword evidence="8" id="KW-1185">Reference proteome</keyword>
<evidence type="ECO:0000313" key="7">
    <source>
        <dbReference type="EMBL" id="MCV7230526.1"/>
    </source>
</evidence>
<evidence type="ECO:0000256" key="5">
    <source>
        <dbReference type="SAM" id="Phobius"/>
    </source>
</evidence>